<gene>
    <name evidence="3" type="ORF">B0H66DRAFT_536267</name>
</gene>
<dbReference type="Proteomes" id="UP001283341">
    <property type="component" value="Unassembled WGS sequence"/>
</dbReference>
<keyword evidence="2" id="KW-0732">Signal</keyword>
<organism evidence="3 4">
    <name type="scientific">Apodospora peruviana</name>
    <dbReference type="NCBI Taxonomy" id="516989"/>
    <lineage>
        <taxon>Eukaryota</taxon>
        <taxon>Fungi</taxon>
        <taxon>Dikarya</taxon>
        <taxon>Ascomycota</taxon>
        <taxon>Pezizomycotina</taxon>
        <taxon>Sordariomycetes</taxon>
        <taxon>Sordariomycetidae</taxon>
        <taxon>Sordariales</taxon>
        <taxon>Lasiosphaeriaceae</taxon>
        <taxon>Apodospora</taxon>
    </lineage>
</organism>
<dbReference type="EMBL" id="JAUEDM010000006">
    <property type="protein sequence ID" value="KAK3315399.1"/>
    <property type="molecule type" value="Genomic_DNA"/>
</dbReference>
<feature type="chain" id="PRO_5041897712" evidence="2">
    <location>
        <begin position="22"/>
        <end position="171"/>
    </location>
</feature>
<reference evidence="3" key="2">
    <citation type="submission" date="2023-06" db="EMBL/GenBank/DDBJ databases">
        <authorList>
            <consortium name="Lawrence Berkeley National Laboratory"/>
            <person name="Haridas S."/>
            <person name="Hensen N."/>
            <person name="Bonometti L."/>
            <person name="Westerberg I."/>
            <person name="Brannstrom I.O."/>
            <person name="Guillou S."/>
            <person name="Cros-Aarteil S."/>
            <person name="Calhoun S."/>
            <person name="Kuo A."/>
            <person name="Mondo S."/>
            <person name="Pangilinan J."/>
            <person name="Riley R."/>
            <person name="Labutti K."/>
            <person name="Andreopoulos B."/>
            <person name="Lipzen A."/>
            <person name="Chen C."/>
            <person name="Yanf M."/>
            <person name="Daum C."/>
            <person name="Ng V."/>
            <person name="Clum A."/>
            <person name="Steindorff A."/>
            <person name="Ohm R."/>
            <person name="Martin F."/>
            <person name="Silar P."/>
            <person name="Natvig D."/>
            <person name="Lalanne C."/>
            <person name="Gautier V."/>
            <person name="Ament-Velasquez S.L."/>
            <person name="Kruys A."/>
            <person name="Hutchinson M.I."/>
            <person name="Powell A.J."/>
            <person name="Barry K."/>
            <person name="Miller A.N."/>
            <person name="Grigoriev I.V."/>
            <person name="Debuchy R."/>
            <person name="Gladieux P."/>
            <person name="Thoren M.H."/>
            <person name="Johannesson H."/>
        </authorList>
    </citation>
    <scope>NUCLEOTIDE SEQUENCE</scope>
    <source>
        <strain evidence="3">CBS 118394</strain>
    </source>
</reference>
<reference evidence="3" key="1">
    <citation type="journal article" date="2023" name="Mol. Phylogenet. Evol.">
        <title>Genome-scale phylogeny and comparative genomics of the fungal order Sordariales.</title>
        <authorList>
            <person name="Hensen N."/>
            <person name="Bonometti L."/>
            <person name="Westerberg I."/>
            <person name="Brannstrom I.O."/>
            <person name="Guillou S."/>
            <person name="Cros-Aarteil S."/>
            <person name="Calhoun S."/>
            <person name="Haridas S."/>
            <person name="Kuo A."/>
            <person name="Mondo S."/>
            <person name="Pangilinan J."/>
            <person name="Riley R."/>
            <person name="LaButti K."/>
            <person name="Andreopoulos B."/>
            <person name="Lipzen A."/>
            <person name="Chen C."/>
            <person name="Yan M."/>
            <person name="Daum C."/>
            <person name="Ng V."/>
            <person name="Clum A."/>
            <person name="Steindorff A."/>
            <person name="Ohm R.A."/>
            <person name="Martin F."/>
            <person name="Silar P."/>
            <person name="Natvig D.O."/>
            <person name="Lalanne C."/>
            <person name="Gautier V."/>
            <person name="Ament-Velasquez S.L."/>
            <person name="Kruys A."/>
            <person name="Hutchinson M.I."/>
            <person name="Powell A.J."/>
            <person name="Barry K."/>
            <person name="Miller A.N."/>
            <person name="Grigoriev I.V."/>
            <person name="Debuchy R."/>
            <person name="Gladieux P."/>
            <person name="Hiltunen Thoren M."/>
            <person name="Johannesson H."/>
        </authorList>
    </citation>
    <scope>NUCLEOTIDE SEQUENCE</scope>
    <source>
        <strain evidence="3">CBS 118394</strain>
    </source>
</reference>
<comment type="caution">
    <text evidence="3">The sequence shown here is derived from an EMBL/GenBank/DDBJ whole genome shotgun (WGS) entry which is preliminary data.</text>
</comment>
<feature type="region of interest" description="Disordered" evidence="1">
    <location>
        <begin position="124"/>
        <end position="152"/>
    </location>
</feature>
<feature type="signal peptide" evidence="2">
    <location>
        <begin position="1"/>
        <end position="21"/>
    </location>
</feature>
<name>A0AAE0HYT6_9PEZI</name>
<protein>
    <submittedName>
        <fullName evidence="3">Uncharacterized protein</fullName>
    </submittedName>
</protein>
<accession>A0AAE0HYT6</accession>
<evidence type="ECO:0000256" key="1">
    <source>
        <dbReference type="SAM" id="MobiDB-lite"/>
    </source>
</evidence>
<evidence type="ECO:0000313" key="3">
    <source>
        <dbReference type="EMBL" id="KAK3315399.1"/>
    </source>
</evidence>
<sequence length="171" mass="17644">MQLKASIIVSAFAASLAAASGEGIDDKESGSPGGYWSSEWVVPSVATSTWSTWTNTMSTFVATSTSTTMSTYVAPITANTTYTSISTSMAAPYPSVDTSVYYNHTTITKHSSAYSYTLTTDKTTTHTTAKETTPSKTTTGATSSPTNSSGASRSEFGIVVLGLAIAAGIAL</sequence>
<evidence type="ECO:0000256" key="2">
    <source>
        <dbReference type="SAM" id="SignalP"/>
    </source>
</evidence>
<dbReference type="AlphaFoldDB" id="A0AAE0HYT6"/>
<evidence type="ECO:0000313" key="4">
    <source>
        <dbReference type="Proteomes" id="UP001283341"/>
    </source>
</evidence>
<keyword evidence="4" id="KW-1185">Reference proteome</keyword>
<proteinExistence type="predicted"/>